<gene>
    <name evidence="3" type="ORF">DIT68_04945</name>
</gene>
<dbReference type="NCBIfam" id="NF038402">
    <property type="entry name" value="TroA_like"/>
    <property type="match status" value="1"/>
</dbReference>
<dbReference type="Proteomes" id="UP000245370">
    <property type="component" value="Unassembled WGS sequence"/>
</dbReference>
<evidence type="ECO:0000313" key="3">
    <source>
        <dbReference type="EMBL" id="PWH86680.1"/>
    </source>
</evidence>
<dbReference type="AlphaFoldDB" id="A0A2U2XG12"/>
<dbReference type="Gene3D" id="3.40.50.1980">
    <property type="entry name" value="Nitrogenase molybdenum iron protein domain"/>
    <property type="match status" value="2"/>
</dbReference>
<comment type="caution">
    <text evidence="3">The sequence shown here is derived from an EMBL/GenBank/DDBJ whole genome shotgun (WGS) entry which is preliminary data.</text>
</comment>
<protein>
    <submittedName>
        <fullName evidence="3">Cobalamin-binding protein</fullName>
    </submittedName>
</protein>
<sequence>MRIISLVPSQTELLYDLGLGDRVIGITKFCIHPNEWFRSKERIGGTKDANIDKIAALKPDLIIGNKEENTKEDIEALRKIAPVYMSDIYDLEDSLEMIAQVSKLCNVEKRGVEMVDEIKSNFRTITPFTHKAKVAYLIWKDPFMGVGSNTFIDVILTDHMGMMNVLGNQERYPELDMENLPELDYVFLSTEPYPFKEKHFAEIQNYFPKAKLMLVDGEYFTWYGSRLINAPAYLKGLMREMRAEL</sequence>
<name>A0A2U2XG12_9FLAO</name>
<dbReference type="InterPro" id="IPR050902">
    <property type="entry name" value="ABC_Transporter_SBP"/>
</dbReference>
<dbReference type="InterPro" id="IPR002491">
    <property type="entry name" value="ABC_transptr_periplasmic_BD"/>
</dbReference>
<dbReference type="EMBL" id="QFRJ01000002">
    <property type="protein sequence ID" value="PWH86680.1"/>
    <property type="molecule type" value="Genomic_DNA"/>
</dbReference>
<keyword evidence="4" id="KW-1185">Reference proteome</keyword>
<dbReference type="SUPFAM" id="SSF53807">
    <property type="entry name" value="Helical backbone' metal receptor"/>
    <property type="match status" value="1"/>
</dbReference>
<dbReference type="InterPro" id="IPR054828">
    <property type="entry name" value="Vit_B12_bind_prot"/>
</dbReference>
<organism evidence="3 4">
    <name type="scientific">Brumimicrobium oceani</name>
    <dbReference type="NCBI Taxonomy" id="2100725"/>
    <lineage>
        <taxon>Bacteria</taxon>
        <taxon>Pseudomonadati</taxon>
        <taxon>Bacteroidota</taxon>
        <taxon>Flavobacteriia</taxon>
        <taxon>Flavobacteriales</taxon>
        <taxon>Crocinitomicaceae</taxon>
        <taxon>Brumimicrobium</taxon>
    </lineage>
</organism>
<dbReference type="Pfam" id="PF01497">
    <property type="entry name" value="Peripla_BP_2"/>
    <property type="match status" value="1"/>
</dbReference>
<evidence type="ECO:0000313" key="4">
    <source>
        <dbReference type="Proteomes" id="UP000245370"/>
    </source>
</evidence>
<dbReference type="PANTHER" id="PTHR30535">
    <property type="entry name" value="VITAMIN B12-BINDING PROTEIN"/>
    <property type="match status" value="1"/>
</dbReference>
<evidence type="ECO:0000259" key="2">
    <source>
        <dbReference type="PROSITE" id="PS50983"/>
    </source>
</evidence>
<dbReference type="OrthoDB" id="9816357at2"/>
<evidence type="ECO:0000256" key="1">
    <source>
        <dbReference type="ARBA" id="ARBA00022729"/>
    </source>
</evidence>
<dbReference type="PANTHER" id="PTHR30535:SF35">
    <property type="entry name" value="PERIPLASMIC BINDING PROTEIN"/>
    <property type="match status" value="1"/>
</dbReference>
<accession>A0A2U2XG12</accession>
<dbReference type="PROSITE" id="PS50983">
    <property type="entry name" value="FE_B12_PBP"/>
    <property type="match status" value="1"/>
</dbReference>
<reference evidence="3 4" key="2">
    <citation type="submission" date="2018-05" db="EMBL/GenBank/DDBJ databases">
        <authorList>
            <person name="Lanie J.A."/>
            <person name="Ng W.-L."/>
            <person name="Kazmierczak K.M."/>
            <person name="Andrzejewski T.M."/>
            <person name="Davidsen T.M."/>
            <person name="Wayne K.J."/>
            <person name="Tettelin H."/>
            <person name="Glass J.I."/>
            <person name="Rusch D."/>
            <person name="Podicherti R."/>
            <person name="Tsui H.-C.T."/>
            <person name="Winkler M.E."/>
        </authorList>
    </citation>
    <scope>NUCLEOTIDE SEQUENCE [LARGE SCALE GENOMIC DNA]</scope>
    <source>
        <strain evidence="3 4">C305</strain>
    </source>
</reference>
<reference evidence="3 4" key="1">
    <citation type="submission" date="2018-05" db="EMBL/GenBank/DDBJ databases">
        <title>Brumimicrobium oceani sp. nov., isolated from coastal sediment.</title>
        <authorList>
            <person name="Kou Y."/>
        </authorList>
    </citation>
    <scope>NUCLEOTIDE SEQUENCE [LARGE SCALE GENOMIC DNA]</scope>
    <source>
        <strain evidence="3 4">C305</strain>
    </source>
</reference>
<keyword evidence="1" id="KW-0732">Signal</keyword>
<feature type="domain" description="Fe/B12 periplasmic-binding" evidence="2">
    <location>
        <begin position="2"/>
        <end position="245"/>
    </location>
</feature>
<proteinExistence type="predicted"/>